<evidence type="ECO:0000313" key="4">
    <source>
        <dbReference type="Proteomes" id="UP000637267"/>
    </source>
</evidence>
<feature type="transmembrane region" description="Helical" evidence="1">
    <location>
        <begin position="114"/>
        <end position="132"/>
    </location>
</feature>
<evidence type="ECO:0000256" key="1">
    <source>
        <dbReference type="SAM" id="Phobius"/>
    </source>
</evidence>
<name>A0ABQ2PAP3_9NEIS</name>
<feature type="domain" description="Potassium channel" evidence="2">
    <location>
        <begin position="63"/>
        <end position="133"/>
    </location>
</feature>
<gene>
    <name evidence="3" type="ORF">GCM10010970_24660</name>
</gene>
<keyword evidence="1" id="KW-1133">Transmembrane helix</keyword>
<organism evidence="3 4">
    <name type="scientific">Silvimonas iriomotensis</name>
    <dbReference type="NCBI Taxonomy" id="449662"/>
    <lineage>
        <taxon>Bacteria</taxon>
        <taxon>Pseudomonadati</taxon>
        <taxon>Pseudomonadota</taxon>
        <taxon>Betaproteobacteria</taxon>
        <taxon>Neisseriales</taxon>
        <taxon>Chitinibacteraceae</taxon>
        <taxon>Silvimonas</taxon>
    </lineage>
</organism>
<dbReference type="Gene3D" id="1.10.287.70">
    <property type="match status" value="1"/>
</dbReference>
<feature type="transmembrane region" description="Helical" evidence="1">
    <location>
        <begin position="6"/>
        <end position="27"/>
    </location>
</feature>
<reference evidence="4" key="1">
    <citation type="journal article" date="2019" name="Int. J. Syst. Evol. Microbiol.">
        <title>The Global Catalogue of Microorganisms (GCM) 10K type strain sequencing project: providing services to taxonomists for standard genome sequencing and annotation.</title>
        <authorList>
            <consortium name="The Broad Institute Genomics Platform"/>
            <consortium name="The Broad Institute Genome Sequencing Center for Infectious Disease"/>
            <person name="Wu L."/>
            <person name="Ma J."/>
        </authorList>
    </citation>
    <scope>NUCLEOTIDE SEQUENCE [LARGE SCALE GENOMIC DNA]</scope>
    <source>
        <strain evidence="4">CGMCC 1.8859</strain>
    </source>
</reference>
<feature type="transmembrane region" description="Helical" evidence="1">
    <location>
        <begin position="47"/>
        <end position="75"/>
    </location>
</feature>
<dbReference type="Proteomes" id="UP000637267">
    <property type="component" value="Unassembled WGS sequence"/>
</dbReference>
<dbReference type="Pfam" id="PF07885">
    <property type="entry name" value="Ion_trans_2"/>
    <property type="match status" value="1"/>
</dbReference>
<evidence type="ECO:0000313" key="3">
    <source>
        <dbReference type="EMBL" id="GGP22323.1"/>
    </source>
</evidence>
<comment type="caution">
    <text evidence="3">The sequence shown here is derived from an EMBL/GenBank/DDBJ whole genome shotgun (WGS) entry which is preliminary data.</text>
</comment>
<dbReference type="RefSeq" id="WP_188704665.1">
    <property type="nucleotide sequence ID" value="NZ_BMLX01000003.1"/>
</dbReference>
<evidence type="ECO:0000259" key="2">
    <source>
        <dbReference type="Pfam" id="PF07885"/>
    </source>
</evidence>
<dbReference type="SUPFAM" id="SSF81324">
    <property type="entry name" value="Voltage-gated potassium channels"/>
    <property type="match status" value="1"/>
</dbReference>
<proteinExistence type="predicted"/>
<accession>A0ABQ2PAP3</accession>
<keyword evidence="1" id="KW-0812">Transmembrane</keyword>
<dbReference type="EMBL" id="BMLX01000003">
    <property type="protein sequence ID" value="GGP22323.1"/>
    <property type="molecule type" value="Genomic_DNA"/>
</dbReference>
<keyword evidence="4" id="KW-1185">Reference proteome</keyword>
<sequence>MLMNLLVGLPMMLLCLVAQVAMMGVCVRYYFRRVARKGRAGFMQGGLVALGVAMVLLMMGNFIQILAWSCLFVGLGEFTDWYDAVFHSAVNFTSLGYGDHVMSNAWKLLGPLETGNGILMFGMTAAMIMAVLQDLIKNSNRGADAGD</sequence>
<dbReference type="InterPro" id="IPR013099">
    <property type="entry name" value="K_chnl_dom"/>
</dbReference>
<protein>
    <recommendedName>
        <fullName evidence="2">Potassium channel domain-containing protein</fullName>
    </recommendedName>
</protein>
<keyword evidence="1" id="KW-0472">Membrane</keyword>